<feature type="chain" id="PRO_5018734807" description="DUF1311 domain-containing protein" evidence="1">
    <location>
        <begin position="35"/>
        <end position="152"/>
    </location>
</feature>
<dbReference type="EMBL" id="SADE01000001">
    <property type="protein sequence ID" value="RVU38486.1"/>
    <property type="molecule type" value="Genomic_DNA"/>
</dbReference>
<evidence type="ECO:0000313" key="2">
    <source>
        <dbReference type="EMBL" id="RVU38486.1"/>
    </source>
</evidence>
<evidence type="ECO:0000313" key="3">
    <source>
        <dbReference type="Proteomes" id="UP000287447"/>
    </source>
</evidence>
<evidence type="ECO:0008006" key="4">
    <source>
        <dbReference type="Google" id="ProtNLM"/>
    </source>
</evidence>
<gene>
    <name evidence="2" type="ORF">EOI86_04165</name>
</gene>
<organism evidence="2 3">
    <name type="scientific">Hwanghaeella grinnelliae</name>
    <dbReference type="NCBI Taxonomy" id="2500179"/>
    <lineage>
        <taxon>Bacteria</taxon>
        <taxon>Pseudomonadati</taxon>
        <taxon>Pseudomonadota</taxon>
        <taxon>Alphaproteobacteria</taxon>
        <taxon>Rhodospirillales</taxon>
        <taxon>Rhodospirillaceae</taxon>
        <taxon>Hwanghaeella</taxon>
    </lineage>
</organism>
<comment type="caution">
    <text evidence="2">The sequence shown here is derived from an EMBL/GenBank/DDBJ whole genome shotgun (WGS) entry which is preliminary data.</text>
</comment>
<proteinExistence type="predicted"/>
<dbReference type="PROSITE" id="PS51257">
    <property type="entry name" value="PROKAR_LIPOPROTEIN"/>
    <property type="match status" value="1"/>
</dbReference>
<protein>
    <recommendedName>
        <fullName evidence="4">DUF1311 domain-containing protein</fullName>
    </recommendedName>
</protein>
<accession>A0A3S2W6K9</accession>
<feature type="signal peptide" evidence="1">
    <location>
        <begin position="1"/>
        <end position="34"/>
    </location>
</feature>
<dbReference type="RefSeq" id="WP_127763857.1">
    <property type="nucleotide sequence ID" value="NZ_SADE01000001.1"/>
</dbReference>
<evidence type="ECO:0000256" key="1">
    <source>
        <dbReference type="SAM" id="SignalP"/>
    </source>
</evidence>
<dbReference type="AlphaFoldDB" id="A0A3S2W6K9"/>
<dbReference type="Proteomes" id="UP000287447">
    <property type="component" value="Unassembled WGS sequence"/>
</dbReference>
<keyword evidence="1" id="KW-0732">Signal</keyword>
<name>A0A3S2W6K9_9PROT</name>
<sequence length="152" mass="16880">MRFQTGAVTIWNFAMLAGACLFCISSVIATAVHAQPMWRDAKQWQCIQDEFEAACGGRFERQCRTQEPRKLENLIFDFDENMVIIEDTLGKSYIPLAARTVDRRGEITTILYGEAGSTVMQYSGGFAVSMSTPPGGGAALLRFYSCLPYTPE</sequence>
<keyword evidence="3" id="KW-1185">Reference proteome</keyword>
<reference evidence="3" key="1">
    <citation type="submission" date="2019-01" db="EMBL/GenBank/DDBJ databases">
        <title>Gri0909 isolated from a small marine red alga.</title>
        <authorList>
            <person name="Kim J."/>
            <person name="Jeong S.E."/>
            <person name="Jeon C.O."/>
        </authorList>
    </citation>
    <scope>NUCLEOTIDE SEQUENCE [LARGE SCALE GENOMIC DNA]</scope>
    <source>
        <strain evidence="3">Gri0909</strain>
    </source>
</reference>